<dbReference type="GO" id="GO:0004065">
    <property type="term" value="F:arylsulfatase activity"/>
    <property type="evidence" value="ECO:0007669"/>
    <property type="project" value="TreeGrafter"/>
</dbReference>
<dbReference type="InterPro" id="IPR050738">
    <property type="entry name" value="Sulfatase"/>
</dbReference>
<dbReference type="SUPFAM" id="SSF53649">
    <property type="entry name" value="Alkaline phosphatase-like"/>
    <property type="match status" value="1"/>
</dbReference>
<feature type="domain" description="Sulfatase N-terminal" evidence="2">
    <location>
        <begin position="3"/>
        <end position="339"/>
    </location>
</feature>
<dbReference type="PANTHER" id="PTHR42693">
    <property type="entry name" value="ARYLSULFATASE FAMILY MEMBER"/>
    <property type="match status" value="1"/>
</dbReference>
<reference evidence="3" key="1">
    <citation type="journal article" date="2008" name="ISME J.">
        <title>Genomic patterns of recombination, clonal divergence and environment in marine microbial populations.</title>
        <authorList>
            <person name="Konstantinidis K.T."/>
            <person name="Delong E.F."/>
        </authorList>
    </citation>
    <scope>NUCLEOTIDE SEQUENCE</scope>
</reference>
<gene>
    <name evidence="3" type="ORF">ALOHA_HF4000ANIW141K23ctg1g20</name>
</gene>
<dbReference type="Pfam" id="PF00884">
    <property type="entry name" value="Sulfatase"/>
    <property type="match status" value="1"/>
</dbReference>
<accession>B3T5Q1</accession>
<proteinExistence type="inferred from homology"/>
<dbReference type="InterPro" id="IPR000917">
    <property type="entry name" value="Sulfatase_N"/>
</dbReference>
<protein>
    <submittedName>
        <fullName evidence="3">Putative Sulfatase</fullName>
    </submittedName>
</protein>
<comment type="similarity">
    <text evidence="1">Belongs to the sulfatase family.</text>
</comment>
<sequence length="469" mass="54219">MRPNIIFFLVDGLRAEQCFGKDKTSLTPNIDSLRKKGTYFTSAFTSVDGTILSLSTIFHSLYPIKTGNRNKLILQKNNLFDILIKNGYETNGLVPDLKGFAEYVNYFENKNKTYAYWEYEGKMDQFLLSTSSAITDKIIDFLKSKTSKKPWFYYIHALTLHPLKEYFASHKSKHNLLNHGIKDFDNEKFGAGLYERTVSFIDHELGKILEYVDFDNTILILTADHGQSIPYEGHSEVDFQPKLEHAVDFGKKILPKSAHKIGGQFLYNIRKSVGKKKLNKSNKKLTNYQKRSRETFDNVSLFDEMLRVPLLFAGNHINSRTVSDPVHHTDILPTLCELVSINLNHPIHGRSLIPLIEGNKIEEKPMYLRTRSHIDPKPDELDSVGIRTSNYKYFRSTHNAKERIHLYDLKNDPYENNNIAETNKKLVAKFEKLVLEMSKDSFSQHPDEENTEELTSDEIEYELKKLGYV</sequence>
<evidence type="ECO:0000256" key="1">
    <source>
        <dbReference type="ARBA" id="ARBA00008779"/>
    </source>
</evidence>
<dbReference type="InterPro" id="IPR017850">
    <property type="entry name" value="Alkaline_phosphatase_core_sf"/>
</dbReference>
<dbReference type="AlphaFoldDB" id="B3T5Q1"/>
<dbReference type="EMBL" id="EU016612">
    <property type="protein sequence ID" value="ABZ07910.1"/>
    <property type="molecule type" value="Genomic_DNA"/>
</dbReference>
<evidence type="ECO:0000259" key="2">
    <source>
        <dbReference type="Pfam" id="PF00884"/>
    </source>
</evidence>
<dbReference type="Gene3D" id="3.40.720.10">
    <property type="entry name" value="Alkaline Phosphatase, subunit A"/>
    <property type="match status" value="2"/>
</dbReference>
<evidence type="ECO:0000313" key="3">
    <source>
        <dbReference type="EMBL" id="ABZ07910.1"/>
    </source>
</evidence>
<name>B3T5Q1_9ZZZZ</name>
<dbReference type="PANTHER" id="PTHR42693:SF33">
    <property type="entry name" value="ARYLSULFATASE"/>
    <property type="match status" value="1"/>
</dbReference>
<organism evidence="3">
    <name type="scientific">uncultured marine microorganism HF4000_ANIW141K23</name>
    <dbReference type="NCBI Taxonomy" id="455538"/>
    <lineage>
        <taxon>unclassified sequences</taxon>
        <taxon>environmental samples</taxon>
    </lineage>
</organism>